<dbReference type="RefSeq" id="WP_276640046.1">
    <property type="nucleotide sequence ID" value="NZ_DBEZZS010000037.1"/>
</dbReference>
<protein>
    <submittedName>
        <fullName evidence="2">Uncharacterized protein</fullName>
    </submittedName>
</protein>
<evidence type="ECO:0000313" key="3">
    <source>
        <dbReference type="Proteomes" id="UP000757890"/>
    </source>
</evidence>
<keyword evidence="1" id="KW-0472">Membrane</keyword>
<gene>
    <name evidence="2" type="ORF">HXL70_06195</name>
</gene>
<dbReference type="Proteomes" id="UP000757890">
    <property type="component" value="Unassembled WGS sequence"/>
</dbReference>
<proteinExistence type="predicted"/>
<sequence length="148" mass="17832">MDPFLWLVGFVIFAESAFFLGILFVLAFYGWRLLRHIWQGTAFTAYHIENEILYIHNVFETSCPLSDIERVEARKVLLYRRPLSGGAKYFIRLYRKNGRKTGMIIWGEGFKYYNYESAEEKLKKFFQLMESRGIPCRMTNRWDWFFHV</sequence>
<evidence type="ECO:0000313" key="2">
    <source>
        <dbReference type="EMBL" id="MBF1129619.1"/>
    </source>
</evidence>
<feature type="transmembrane region" description="Helical" evidence="1">
    <location>
        <begin position="6"/>
        <end position="29"/>
    </location>
</feature>
<comment type="caution">
    <text evidence="2">The sequence shown here is derived from an EMBL/GenBank/DDBJ whole genome shotgun (WGS) entry which is preliminary data.</text>
</comment>
<evidence type="ECO:0000256" key="1">
    <source>
        <dbReference type="SAM" id="Phobius"/>
    </source>
</evidence>
<dbReference type="EMBL" id="JABZMK010000037">
    <property type="protein sequence ID" value="MBF1129619.1"/>
    <property type="molecule type" value="Genomic_DNA"/>
</dbReference>
<dbReference type="AlphaFoldDB" id="A0A930B640"/>
<reference evidence="2" key="1">
    <citation type="submission" date="2020-04" db="EMBL/GenBank/DDBJ databases">
        <title>Deep metagenomics examines the oral microbiome during advanced dental caries in children, revealing novel taxa and co-occurrences with host molecules.</title>
        <authorList>
            <person name="Baker J.L."/>
            <person name="Morton J.T."/>
            <person name="Dinis M."/>
            <person name="Alvarez R."/>
            <person name="Tran N.C."/>
            <person name="Knight R."/>
            <person name="Edlund A."/>
        </authorList>
    </citation>
    <scope>NUCLEOTIDE SEQUENCE</scope>
    <source>
        <strain evidence="2">JCVI_32_bin.14</strain>
    </source>
</reference>
<name>A0A930B640_9FIRM</name>
<keyword evidence="1" id="KW-1133">Transmembrane helix</keyword>
<keyword evidence="1" id="KW-0812">Transmembrane</keyword>
<organism evidence="2 3">
    <name type="scientific">Dialister invisus</name>
    <dbReference type="NCBI Taxonomy" id="218538"/>
    <lineage>
        <taxon>Bacteria</taxon>
        <taxon>Bacillati</taxon>
        <taxon>Bacillota</taxon>
        <taxon>Negativicutes</taxon>
        <taxon>Veillonellales</taxon>
        <taxon>Veillonellaceae</taxon>
        <taxon>Dialister</taxon>
    </lineage>
</organism>
<accession>A0A930B640</accession>